<comment type="caution">
    <text evidence="1">The sequence shown here is derived from an EMBL/GenBank/DDBJ whole genome shotgun (WGS) entry which is preliminary data.</text>
</comment>
<dbReference type="AlphaFoldDB" id="A0A0F9NCV8"/>
<name>A0A0F9NCV8_9ZZZZ</name>
<accession>A0A0F9NCV8</accession>
<gene>
    <name evidence="1" type="ORF">LCGC14_1351800</name>
</gene>
<organism evidence="1">
    <name type="scientific">marine sediment metagenome</name>
    <dbReference type="NCBI Taxonomy" id="412755"/>
    <lineage>
        <taxon>unclassified sequences</taxon>
        <taxon>metagenomes</taxon>
        <taxon>ecological metagenomes</taxon>
    </lineage>
</organism>
<proteinExistence type="predicted"/>
<protein>
    <submittedName>
        <fullName evidence="1">Uncharacterized protein</fullName>
    </submittedName>
</protein>
<evidence type="ECO:0000313" key="1">
    <source>
        <dbReference type="EMBL" id="KKM79247.1"/>
    </source>
</evidence>
<reference evidence="1" key="1">
    <citation type="journal article" date="2015" name="Nature">
        <title>Complex archaea that bridge the gap between prokaryotes and eukaryotes.</title>
        <authorList>
            <person name="Spang A."/>
            <person name="Saw J.H."/>
            <person name="Jorgensen S.L."/>
            <person name="Zaremba-Niedzwiedzka K."/>
            <person name="Martijn J."/>
            <person name="Lind A.E."/>
            <person name="van Eijk R."/>
            <person name="Schleper C."/>
            <person name="Guy L."/>
            <person name="Ettema T.J."/>
        </authorList>
    </citation>
    <scope>NUCLEOTIDE SEQUENCE</scope>
</reference>
<sequence>MTNASSRHSGVRWDQGNTRLSVFIRGTEVAYFDDTGADLTLLTNGLAGVSAANVSFNDGILMQYGTGGDGVMVLRATELTAGSELTDVIVGTSVVGTIPANSLIVSNVTASGDIVFAAQTGGNSIEYLRINASAQELVVNEASNDIDFRVESNGNTHALFVDAGNNRVGILNSSPGVALDVTGAVTASGIISADEWQTTGGGTVTQGAGSGRATGFTLSTTTGVITLDDASLSAGAEATAVWTNTTINATSTVIVNHAASGAGNPEDLLITIGEIASGACEFSVSNLSGGSLTAAVAVNFVVLGGASS</sequence>
<dbReference type="EMBL" id="LAZR01008360">
    <property type="protein sequence ID" value="KKM79247.1"/>
    <property type="molecule type" value="Genomic_DNA"/>
</dbReference>